<evidence type="ECO:0000256" key="6">
    <source>
        <dbReference type="ARBA" id="ARBA00023136"/>
    </source>
</evidence>
<dbReference type="AlphaFoldDB" id="A0A7R9LSG5"/>
<dbReference type="GO" id="GO:0016020">
    <property type="term" value="C:membrane"/>
    <property type="evidence" value="ECO:0007669"/>
    <property type="project" value="UniProtKB-SubCell"/>
</dbReference>
<feature type="transmembrane region" description="Helical" evidence="8">
    <location>
        <begin position="677"/>
        <end position="696"/>
    </location>
</feature>
<feature type="transmembrane region" description="Helical" evidence="8">
    <location>
        <begin position="773"/>
        <end position="793"/>
    </location>
</feature>
<feature type="chain" id="PRO_5035592112" description="5'-Nucleotidase C-terminal domain-containing protein" evidence="9">
    <location>
        <begin position="24"/>
        <end position="1022"/>
    </location>
</feature>
<dbReference type="SUPFAM" id="SSF56300">
    <property type="entry name" value="Metallo-dependent phosphatases"/>
    <property type="match status" value="1"/>
</dbReference>
<evidence type="ECO:0000256" key="9">
    <source>
        <dbReference type="SAM" id="SignalP"/>
    </source>
</evidence>
<evidence type="ECO:0000256" key="4">
    <source>
        <dbReference type="ARBA" id="ARBA00022847"/>
    </source>
</evidence>
<keyword evidence="4" id="KW-0769">Symport</keyword>
<evidence type="ECO:0000313" key="12">
    <source>
        <dbReference type="Proteomes" id="UP000728032"/>
    </source>
</evidence>
<dbReference type="GO" id="GO:0009166">
    <property type="term" value="P:nucleotide catabolic process"/>
    <property type="evidence" value="ECO:0007669"/>
    <property type="project" value="InterPro"/>
</dbReference>
<dbReference type="InterPro" id="IPR002657">
    <property type="entry name" value="BilAc:Na_symport/Acr3"/>
</dbReference>
<dbReference type="EMBL" id="CAJPVJ010002620">
    <property type="protein sequence ID" value="CAG2166550.1"/>
    <property type="molecule type" value="Genomic_DNA"/>
</dbReference>
<feature type="transmembrane region" description="Helical" evidence="8">
    <location>
        <begin position="870"/>
        <end position="892"/>
    </location>
</feature>
<keyword evidence="12" id="KW-1185">Reference proteome</keyword>
<comment type="similarity">
    <text evidence="2">Belongs to the bile acid:sodium symporter (BASS) (TC 2.A.28) family.</text>
</comment>
<name>A0A7R9LSG5_9ACAR</name>
<feature type="transmembrane region" description="Helical" evidence="8">
    <location>
        <begin position="813"/>
        <end position="832"/>
    </location>
</feature>
<dbReference type="InterPro" id="IPR008334">
    <property type="entry name" value="5'-Nucleotdase_C"/>
</dbReference>
<dbReference type="GO" id="GO:0016787">
    <property type="term" value="F:hydrolase activity"/>
    <property type="evidence" value="ECO:0007669"/>
    <property type="project" value="InterPro"/>
</dbReference>
<feature type="transmembrane region" description="Helical" evidence="8">
    <location>
        <begin position="717"/>
        <end position="738"/>
    </location>
</feature>
<evidence type="ECO:0000256" key="5">
    <source>
        <dbReference type="ARBA" id="ARBA00022989"/>
    </source>
</evidence>
<dbReference type="GO" id="GO:0015293">
    <property type="term" value="F:symporter activity"/>
    <property type="evidence" value="ECO:0007669"/>
    <property type="project" value="UniProtKB-KW"/>
</dbReference>
<protein>
    <recommendedName>
        <fullName evidence="10">5'-Nucleotidase C-terminal domain-containing protein</fullName>
    </recommendedName>
</protein>
<evidence type="ECO:0000259" key="10">
    <source>
        <dbReference type="Pfam" id="PF02872"/>
    </source>
</evidence>
<feature type="transmembrane region" description="Helical" evidence="8">
    <location>
        <begin position="844"/>
        <end position="864"/>
    </location>
</feature>
<dbReference type="EMBL" id="OC917445">
    <property type="protein sequence ID" value="CAD7647074.1"/>
    <property type="molecule type" value="Genomic_DNA"/>
</dbReference>
<keyword evidence="3 8" id="KW-0812">Transmembrane</keyword>
<dbReference type="Gene3D" id="3.90.780.10">
    <property type="entry name" value="5'-Nucleotidase, C-terminal domain"/>
    <property type="match status" value="1"/>
</dbReference>
<dbReference type="SUPFAM" id="SSF55816">
    <property type="entry name" value="5'-nucleotidase (syn. UDP-sugar hydrolase), C-terminal domain"/>
    <property type="match status" value="1"/>
</dbReference>
<comment type="subcellular location">
    <subcellularLocation>
        <location evidence="1">Membrane</location>
        <topology evidence="1">Multi-pass membrane protein</topology>
    </subcellularLocation>
</comment>
<dbReference type="InterPro" id="IPR004710">
    <property type="entry name" value="Bilac:Na_transpt"/>
</dbReference>
<dbReference type="InterPro" id="IPR029052">
    <property type="entry name" value="Metallo-depent_PP-like"/>
</dbReference>
<dbReference type="Gene3D" id="3.60.21.10">
    <property type="match status" value="1"/>
</dbReference>
<feature type="transmembrane region" description="Helical" evidence="8">
    <location>
        <begin position="744"/>
        <end position="766"/>
    </location>
</feature>
<feature type="transmembrane region" description="Helical" evidence="8">
    <location>
        <begin position="904"/>
        <end position="928"/>
    </location>
</feature>
<dbReference type="InterPro" id="IPR036907">
    <property type="entry name" value="5'-Nucleotdase_C_sf"/>
</dbReference>
<accession>A0A7R9LSG5</accession>
<evidence type="ECO:0000256" key="8">
    <source>
        <dbReference type="SAM" id="Phobius"/>
    </source>
</evidence>
<dbReference type="Gene3D" id="1.20.1530.20">
    <property type="match status" value="1"/>
</dbReference>
<keyword evidence="4" id="KW-0813">Transport</keyword>
<feature type="domain" description="5'-Nucleotidase C-terminal" evidence="10">
    <location>
        <begin position="365"/>
        <end position="537"/>
    </location>
</feature>
<keyword evidence="5 8" id="KW-1133">Transmembrane helix</keyword>
<feature type="region of interest" description="Disordered" evidence="7">
    <location>
        <begin position="204"/>
        <end position="225"/>
    </location>
</feature>
<sequence>MNSVVFAVVLCYISCRQISSVDAINSADEYKLTLIHANDLFGAFAGVNSDNSLCDLNTQDQNQCIGGAPKIVSKLTEWRTKGDRLFFVNAGNSLGGYWYRHFGSKVVTDFYKELQFDVINLGLSDYELYDVQPDSPDYYRETYDNITQFLSEVTRTSRVVSCNVDVQDKYINNFYSNVRRSERMYRSEQRRVAFIGFVKNPNPNTNTVKDSSGKRQSKSDSSFGGISIGDPIKCLQDESEELRRNGADIIIAIGSGDEELFKEIATNVPNVDIVVGSYGLTKNLSLLRERTAHSYPDMVLNDNNVNAVVVTADVYGKSIGRLTVKFDKRGNIKESEGTLIELDRHIDSDSKTAQLVNNYQRSLYVGSTKVFLDASHCMSRECNIGDLMADSMLFYRINYINETFVKSLIKYKGSPLLRQRVDENRDVIALISSESISNSIGNARSDEYFITKISLDNMFDRKEPKIQMFILDGKTIRQLLSAYIRRSDLLQVSGMKIIYDLLKPINETIIEISVKCRLCPDNSYNELMDNKLYDVLLPQNIQLDQNDHSLRVAQDMSAFHIIEQYIKENSPIKTTIDNRITIIEDLNLNTTSDGDGEYELVLSHFQYSQYHRQVLEFVGDNVYHFRVTASEPTFSSQFQIKALFLGYSNITFNIYKNNTLVQVLDHYSISVMRTQSIYDALFGVLIISLVTINYINMGCHLDLQIVKKTLKTPIGPLIGFVCQFTIMPLASYLIGWLLLDDISLRLGLFTLGCSPGGNSSNFWTLLFNGDVNLSITMTLISTVASLAMMPLWLFTLGSTLFSAGNIKIPYFNLFTSLITLTFPMFIGILIRHYRPNWAKVSHKIIKPFTIVVVIFGIAGSAILYNHIFVMFTWPIVIAGALVAISGYSLGAIISSLCGMKRPQVVAISIETAYQNGGIAFILLLLSLQQPDADIASVPCIAQLLITGQPLWLVLIGVKIWNRFHPQNNDKSVDNKNDKISEQTDKNVNNLENGCYDGPYIDKPKTDTELNASTNGTHDITKF</sequence>
<reference evidence="11" key="1">
    <citation type="submission" date="2020-11" db="EMBL/GenBank/DDBJ databases">
        <authorList>
            <person name="Tran Van P."/>
        </authorList>
    </citation>
    <scope>NUCLEOTIDE SEQUENCE</scope>
</reference>
<keyword evidence="6 8" id="KW-0472">Membrane</keyword>
<evidence type="ECO:0000256" key="3">
    <source>
        <dbReference type="ARBA" id="ARBA00022692"/>
    </source>
</evidence>
<dbReference type="InterPro" id="IPR038770">
    <property type="entry name" value="Na+/solute_symporter_sf"/>
</dbReference>
<dbReference type="OrthoDB" id="203097at2759"/>
<evidence type="ECO:0000256" key="2">
    <source>
        <dbReference type="ARBA" id="ARBA00006528"/>
    </source>
</evidence>
<dbReference type="Proteomes" id="UP000728032">
    <property type="component" value="Unassembled WGS sequence"/>
</dbReference>
<evidence type="ECO:0000256" key="7">
    <source>
        <dbReference type="SAM" id="MobiDB-lite"/>
    </source>
</evidence>
<proteinExistence type="inferred from homology"/>
<dbReference type="Pfam" id="PF02872">
    <property type="entry name" value="5_nucleotid_C"/>
    <property type="match status" value="1"/>
</dbReference>
<evidence type="ECO:0000256" key="1">
    <source>
        <dbReference type="ARBA" id="ARBA00004141"/>
    </source>
</evidence>
<keyword evidence="9" id="KW-0732">Signal</keyword>
<organism evidence="11">
    <name type="scientific">Oppiella nova</name>
    <dbReference type="NCBI Taxonomy" id="334625"/>
    <lineage>
        <taxon>Eukaryota</taxon>
        <taxon>Metazoa</taxon>
        <taxon>Ecdysozoa</taxon>
        <taxon>Arthropoda</taxon>
        <taxon>Chelicerata</taxon>
        <taxon>Arachnida</taxon>
        <taxon>Acari</taxon>
        <taxon>Acariformes</taxon>
        <taxon>Sarcoptiformes</taxon>
        <taxon>Oribatida</taxon>
        <taxon>Brachypylina</taxon>
        <taxon>Oppioidea</taxon>
        <taxon>Oppiidae</taxon>
        <taxon>Oppiella</taxon>
    </lineage>
</organism>
<feature type="signal peptide" evidence="9">
    <location>
        <begin position="1"/>
        <end position="23"/>
    </location>
</feature>
<gene>
    <name evidence="11" type="ORF">ONB1V03_LOCUS6069</name>
</gene>
<dbReference type="PANTHER" id="PTHR10361:SF28">
    <property type="entry name" value="P3 PROTEIN-RELATED"/>
    <property type="match status" value="1"/>
</dbReference>
<dbReference type="Pfam" id="PF01758">
    <property type="entry name" value="SBF"/>
    <property type="match status" value="1"/>
</dbReference>
<feature type="transmembrane region" description="Helical" evidence="8">
    <location>
        <begin position="940"/>
        <end position="960"/>
    </location>
</feature>
<evidence type="ECO:0000313" key="11">
    <source>
        <dbReference type="EMBL" id="CAD7647074.1"/>
    </source>
</evidence>
<dbReference type="PANTHER" id="PTHR10361">
    <property type="entry name" value="SODIUM-BILE ACID COTRANSPORTER"/>
    <property type="match status" value="1"/>
</dbReference>